<dbReference type="EMBL" id="FUEG01000004">
    <property type="protein sequence ID" value="SJL04144.1"/>
    <property type="molecule type" value="Genomic_DNA"/>
</dbReference>
<gene>
    <name evidence="1" type="ORF">ARMOST_07504</name>
</gene>
<evidence type="ECO:0000313" key="1">
    <source>
        <dbReference type="EMBL" id="SJL04144.1"/>
    </source>
</evidence>
<dbReference type="Proteomes" id="UP000219338">
    <property type="component" value="Unassembled WGS sequence"/>
</dbReference>
<dbReference type="AlphaFoldDB" id="A0A284R605"/>
<dbReference type="OrthoDB" id="10647408at2759"/>
<proteinExistence type="predicted"/>
<accession>A0A284R605</accession>
<name>A0A284R605_ARMOS</name>
<keyword evidence="2" id="KW-1185">Reference proteome</keyword>
<protein>
    <submittedName>
        <fullName evidence="1">Uncharacterized protein</fullName>
    </submittedName>
</protein>
<evidence type="ECO:0000313" key="2">
    <source>
        <dbReference type="Proteomes" id="UP000219338"/>
    </source>
</evidence>
<reference evidence="2" key="1">
    <citation type="journal article" date="2017" name="Nat. Ecol. Evol.">
        <title>Genome expansion and lineage-specific genetic innovations in the forest pathogenic fungi Armillaria.</title>
        <authorList>
            <person name="Sipos G."/>
            <person name="Prasanna A.N."/>
            <person name="Walter M.C."/>
            <person name="O'Connor E."/>
            <person name="Balint B."/>
            <person name="Krizsan K."/>
            <person name="Kiss B."/>
            <person name="Hess J."/>
            <person name="Varga T."/>
            <person name="Slot J."/>
            <person name="Riley R."/>
            <person name="Boka B."/>
            <person name="Rigling D."/>
            <person name="Barry K."/>
            <person name="Lee J."/>
            <person name="Mihaltcheva S."/>
            <person name="LaButti K."/>
            <person name="Lipzen A."/>
            <person name="Waldron R."/>
            <person name="Moloney N.M."/>
            <person name="Sperisen C."/>
            <person name="Kredics L."/>
            <person name="Vagvoelgyi C."/>
            <person name="Patrignani A."/>
            <person name="Fitzpatrick D."/>
            <person name="Nagy I."/>
            <person name="Doyle S."/>
            <person name="Anderson J.B."/>
            <person name="Grigoriev I.V."/>
            <person name="Gueldener U."/>
            <person name="Muensterkoetter M."/>
            <person name="Nagy L.G."/>
        </authorList>
    </citation>
    <scope>NUCLEOTIDE SEQUENCE [LARGE SCALE GENOMIC DNA]</scope>
    <source>
        <strain evidence="2">C18/9</strain>
    </source>
</reference>
<sequence length="494" mass="55376">MHIDVLAPDPNFSVTAISDARYMEYLVGTGTIPDVVSVPDSDVCIVGIPTLGRLTSDISPLQLSVTVPSSIYDGDYGYIRSLDCVAAGDPTPSTRTLPWDILECLIVRSCSSTHTSKHVALACKAFVWIAQENLFNIIVVKAGRELHVWMELLSIYPHLISFVAVIEVVGDVLYPIELQQLVRYITSHHEIQTVSIRIIDFVDRQHQIFHSIVASAAEINIAGCCYTDHDIVSLMAAASQMTSLVIGRDDRCFYDGLSNTSVLAPLKTAQCALDHIYYRQERGSKVPLIASPAFLQVIFRHAPVLRVLNLFVWFDSLDDTLGLLNMAAPSLEKLEIFLLHGVSICHSLSMFPTTSTVDHKSQRRRRLQLDLFSVLKHLTLGEDNYHVDFFIALISTLPLVTALSHLVLEIGVMDNNFVWDAWGRLRDIFIHLLSRSSICIMVKFFIWEMAWLPTDQEPSLFVWSATDFFASMPHVDIVVATPLETLDYIKFRVG</sequence>
<organism evidence="1 2">
    <name type="scientific">Armillaria ostoyae</name>
    <name type="common">Armillaria root rot fungus</name>
    <dbReference type="NCBI Taxonomy" id="47428"/>
    <lineage>
        <taxon>Eukaryota</taxon>
        <taxon>Fungi</taxon>
        <taxon>Dikarya</taxon>
        <taxon>Basidiomycota</taxon>
        <taxon>Agaricomycotina</taxon>
        <taxon>Agaricomycetes</taxon>
        <taxon>Agaricomycetidae</taxon>
        <taxon>Agaricales</taxon>
        <taxon>Marasmiineae</taxon>
        <taxon>Physalacriaceae</taxon>
        <taxon>Armillaria</taxon>
    </lineage>
</organism>